<evidence type="ECO:0000256" key="1">
    <source>
        <dbReference type="SAM" id="MobiDB-lite"/>
    </source>
</evidence>
<dbReference type="RefSeq" id="WP_010799524.1">
    <property type="nucleotide sequence ID" value="NZ_JAAMQY010000010.1"/>
</dbReference>
<dbReference type="EMBL" id="UAUF01000002">
    <property type="protein sequence ID" value="SPY99873.1"/>
    <property type="molecule type" value="Genomic_DNA"/>
</dbReference>
<evidence type="ECO:0000256" key="2">
    <source>
        <dbReference type="SAM" id="SignalP"/>
    </source>
</evidence>
<evidence type="ECO:0000313" key="4">
    <source>
        <dbReference type="EMBL" id="SPY99873.1"/>
    </source>
</evidence>
<reference evidence="5 6" key="1">
    <citation type="submission" date="2018-06" db="EMBL/GenBank/DDBJ databases">
        <authorList>
            <consortium name="Pathogen Informatics"/>
            <person name="Doyle S."/>
        </authorList>
    </citation>
    <scope>NUCLEOTIDE SEQUENCE [LARGE SCALE GENOMIC DNA]</scope>
    <source>
        <strain evidence="5 6">NCTC11842</strain>
    </source>
</reference>
<name>A0A2X2DWF9_PSELU</name>
<feature type="region of interest" description="Disordered" evidence="1">
    <location>
        <begin position="46"/>
        <end position="86"/>
    </location>
</feature>
<dbReference type="InterPro" id="IPR050767">
    <property type="entry name" value="Sel1_AlgK"/>
</dbReference>
<feature type="signal peptide" evidence="2">
    <location>
        <begin position="1"/>
        <end position="23"/>
    </location>
</feature>
<dbReference type="InterPro" id="IPR006597">
    <property type="entry name" value="Sel1-like"/>
</dbReference>
<dbReference type="SUPFAM" id="SSF81901">
    <property type="entry name" value="HCP-like"/>
    <property type="match status" value="2"/>
</dbReference>
<dbReference type="Gene3D" id="1.25.40.10">
    <property type="entry name" value="Tetratricopeptide repeat domain"/>
    <property type="match status" value="1"/>
</dbReference>
<dbReference type="PANTHER" id="PTHR11102:SF160">
    <property type="entry name" value="ERAD-ASSOCIATED E3 UBIQUITIN-PROTEIN LIGASE COMPONENT HRD3"/>
    <property type="match status" value="1"/>
</dbReference>
<reference evidence="3 7" key="2">
    <citation type="submission" date="2020-11" db="EMBL/GenBank/DDBJ databases">
        <title>Enhanced detection system for hospital associated transmission using whole genome sequencing surveillance.</title>
        <authorList>
            <person name="Harrison L.H."/>
            <person name="Van Tyne D."/>
            <person name="Marsh J.W."/>
            <person name="Griffith M.P."/>
            <person name="Snyder D.J."/>
            <person name="Cooper V.S."/>
            <person name="Mustapha M."/>
        </authorList>
    </citation>
    <scope>NUCLEOTIDE SEQUENCE [LARGE SCALE GENOMIC DNA]</scope>
    <source>
        <strain evidence="3 7">PSB00013</strain>
    </source>
</reference>
<sequence>MYKLSAISATLILLAGCASDNSANYPVYGVQDSLVAPVYEANSSYTTQTQADQSGHTVEANDNQGWTPVTQDVPESGFAEQSDATNEQLRAEAEQAWQLGDTASALNYYNLAAQAGDALAHYELARIYTKGERVEKNTVIATEHLNSSASLGNPEALRVLGWQYVRGDNGVIDRERGVTFLQQASESSQRAQLELGMLYAGLYSSLSLDDVEKGTAYLQAAAQSGDSEANYQLGRLLKREGRELEAIAPLSIAANNGNSRALALLHELDPTATTINSHRSPEALYQQGMAILTRNVKGPIAKKAEGYALLSAASDAGYSMATSELALQSAIKFQMDQTNPNWLEEFKDRLGVLSTIQASR</sequence>
<dbReference type="EMBL" id="UAUF01000002">
    <property type="protein sequence ID" value="SPZ00049.1"/>
    <property type="molecule type" value="Genomic_DNA"/>
</dbReference>
<dbReference type="PROSITE" id="PS51257">
    <property type="entry name" value="PROKAR_LIPOPROTEIN"/>
    <property type="match status" value="1"/>
</dbReference>
<dbReference type="AlphaFoldDB" id="A0A2X2DWF9"/>
<evidence type="ECO:0000313" key="7">
    <source>
        <dbReference type="Proteomes" id="UP000638986"/>
    </source>
</evidence>
<accession>A0A2X2DWF9</accession>
<organism evidence="5 6">
    <name type="scientific">Pseudomonas luteola</name>
    <dbReference type="NCBI Taxonomy" id="47886"/>
    <lineage>
        <taxon>Bacteria</taxon>
        <taxon>Pseudomonadati</taxon>
        <taxon>Pseudomonadota</taxon>
        <taxon>Gammaproteobacteria</taxon>
        <taxon>Pseudomonadales</taxon>
        <taxon>Pseudomonadaceae</taxon>
        <taxon>Pseudomonas</taxon>
    </lineage>
</organism>
<gene>
    <name evidence="3" type="ORF">I5Q09_24220</name>
    <name evidence="4" type="ORF">NCTC11842_00018</name>
    <name evidence="5" type="ORF">NCTC11842_00194</name>
</gene>
<feature type="chain" id="PRO_5044582331" evidence="2">
    <location>
        <begin position="24"/>
        <end position="360"/>
    </location>
</feature>
<dbReference type="EMBL" id="JADTXM010000028">
    <property type="protein sequence ID" value="MBH3441788.1"/>
    <property type="molecule type" value="Genomic_DNA"/>
</dbReference>
<dbReference type="Pfam" id="PF08238">
    <property type="entry name" value="Sel1"/>
    <property type="match status" value="4"/>
</dbReference>
<dbReference type="Proteomes" id="UP000250443">
    <property type="component" value="Unassembled WGS sequence"/>
</dbReference>
<dbReference type="SMART" id="SM00671">
    <property type="entry name" value="SEL1"/>
    <property type="match status" value="4"/>
</dbReference>
<evidence type="ECO:0000313" key="6">
    <source>
        <dbReference type="Proteomes" id="UP000250443"/>
    </source>
</evidence>
<evidence type="ECO:0000313" key="5">
    <source>
        <dbReference type="EMBL" id="SPZ00049.1"/>
    </source>
</evidence>
<keyword evidence="2" id="KW-0732">Signal</keyword>
<protein>
    <submittedName>
        <fullName evidence="5">Sel1 domain-containing protein</fullName>
    </submittedName>
    <submittedName>
        <fullName evidence="3">Sel1 repeat family protein</fullName>
    </submittedName>
</protein>
<dbReference type="InterPro" id="IPR011990">
    <property type="entry name" value="TPR-like_helical_dom_sf"/>
</dbReference>
<dbReference type="PANTHER" id="PTHR11102">
    <property type="entry name" value="SEL-1-LIKE PROTEIN"/>
    <property type="match status" value="1"/>
</dbReference>
<feature type="compositionally biased region" description="Polar residues" evidence="1">
    <location>
        <begin position="46"/>
        <end position="70"/>
    </location>
</feature>
<dbReference type="Proteomes" id="UP000638986">
    <property type="component" value="Unassembled WGS sequence"/>
</dbReference>
<proteinExistence type="predicted"/>
<evidence type="ECO:0000313" key="3">
    <source>
        <dbReference type="EMBL" id="MBH3441788.1"/>
    </source>
</evidence>